<dbReference type="AlphaFoldDB" id="A0A2W1JXI3"/>
<dbReference type="EMBL" id="PQWO01000002">
    <property type="protein sequence ID" value="PZD74782.1"/>
    <property type="molecule type" value="Genomic_DNA"/>
</dbReference>
<dbReference type="GO" id="GO:0008757">
    <property type="term" value="F:S-adenosylmethionine-dependent methyltransferase activity"/>
    <property type="evidence" value="ECO:0007669"/>
    <property type="project" value="InterPro"/>
</dbReference>
<reference evidence="2 3" key="1">
    <citation type="journal article" date="2018" name="Sci. Rep.">
        <title>A novel species of the marine cyanobacterium Acaryochloris with a unique pigment content and lifestyle.</title>
        <authorList>
            <person name="Partensky F."/>
            <person name="Six C."/>
            <person name="Ratin M."/>
            <person name="Garczarek L."/>
            <person name="Vaulot D."/>
            <person name="Probert I."/>
            <person name="Calteau A."/>
            <person name="Gourvil P."/>
            <person name="Marie D."/>
            <person name="Grebert T."/>
            <person name="Bouchier C."/>
            <person name="Le Panse S."/>
            <person name="Gachenot M."/>
            <person name="Rodriguez F."/>
            <person name="Garrido J.L."/>
        </authorList>
    </citation>
    <scope>NUCLEOTIDE SEQUENCE [LARGE SCALE GENOMIC DNA]</scope>
    <source>
        <strain evidence="2 3">RCC1774</strain>
    </source>
</reference>
<keyword evidence="3" id="KW-1185">Reference proteome</keyword>
<dbReference type="CDD" id="cd02440">
    <property type="entry name" value="AdoMet_MTases"/>
    <property type="match status" value="1"/>
</dbReference>
<gene>
    <name evidence="2" type="primary">ycgJ_3</name>
    <name evidence="2" type="ORF">C1752_00972</name>
</gene>
<keyword evidence="2" id="KW-0808">Transferase</keyword>
<organism evidence="2 3">
    <name type="scientific">Acaryochloris thomasi RCC1774</name>
    <dbReference type="NCBI Taxonomy" id="1764569"/>
    <lineage>
        <taxon>Bacteria</taxon>
        <taxon>Bacillati</taxon>
        <taxon>Cyanobacteriota</taxon>
        <taxon>Cyanophyceae</taxon>
        <taxon>Acaryochloridales</taxon>
        <taxon>Acaryochloridaceae</taxon>
        <taxon>Acaryochloris</taxon>
        <taxon>Acaryochloris thomasi</taxon>
    </lineage>
</organism>
<dbReference type="Gene3D" id="3.40.50.150">
    <property type="entry name" value="Vaccinia Virus protein VP39"/>
    <property type="match status" value="1"/>
</dbReference>
<name>A0A2W1JXI3_9CYAN</name>
<dbReference type="InterPro" id="IPR029063">
    <property type="entry name" value="SAM-dependent_MTases_sf"/>
</dbReference>
<protein>
    <submittedName>
        <fullName evidence="2">Putative methyltransferase YcgJ</fullName>
        <ecNumber evidence="2">2.1.1.-</ecNumber>
    </submittedName>
</protein>
<keyword evidence="2" id="KW-0489">Methyltransferase</keyword>
<sequence length="203" mass="21887">MTALLAELAGETNKSALLDLGCGTGSFLAQAAASGFSRTCGIDASPKMVETAQNTAPEAELQVGNFAHLPWPAASFDNVTTMEAIYYCPEPLAALKEVARVLKTGGRFDLVIDYYQDSSGTSSWPEGLGFEITSLSATQWVDLLAQAGLEKISNRRIIRPQQEADPASWKPSVWFPTEDSYLAYLEDGALWLTGYLPSSVPNQ</sequence>
<feature type="domain" description="Methyltransferase type 11" evidence="1">
    <location>
        <begin position="18"/>
        <end position="108"/>
    </location>
</feature>
<dbReference type="PANTHER" id="PTHR43591:SF24">
    <property type="entry name" value="2-METHOXY-6-POLYPRENYL-1,4-BENZOQUINOL METHYLASE, MITOCHONDRIAL"/>
    <property type="match status" value="1"/>
</dbReference>
<comment type="caution">
    <text evidence="2">The sequence shown here is derived from an EMBL/GenBank/DDBJ whole genome shotgun (WGS) entry which is preliminary data.</text>
</comment>
<dbReference type="EC" id="2.1.1.-" evidence="2"/>
<dbReference type="PANTHER" id="PTHR43591">
    <property type="entry name" value="METHYLTRANSFERASE"/>
    <property type="match status" value="1"/>
</dbReference>
<evidence type="ECO:0000313" key="3">
    <source>
        <dbReference type="Proteomes" id="UP000248857"/>
    </source>
</evidence>
<proteinExistence type="predicted"/>
<dbReference type="Proteomes" id="UP000248857">
    <property type="component" value="Unassembled WGS sequence"/>
</dbReference>
<evidence type="ECO:0000313" key="2">
    <source>
        <dbReference type="EMBL" id="PZD74782.1"/>
    </source>
</evidence>
<dbReference type="InterPro" id="IPR013216">
    <property type="entry name" value="Methyltransf_11"/>
</dbReference>
<accession>A0A2W1JXI3</accession>
<evidence type="ECO:0000259" key="1">
    <source>
        <dbReference type="Pfam" id="PF08241"/>
    </source>
</evidence>
<dbReference type="GO" id="GO:0032259">
    <property type="term" value="P:methylation"/>
    <property type="evidence" value="ECO:0007669"/>
    <property type="project" value="UniProtKB-KW"/>
</dbReference>
<dbReference type="SUPFAM" id="SSF53335">
    <property type="entry name" value="S-adenosyl-L-methionine-dependent methyltransferases"/>
    <property type="match status" value="1"/>
</dbReference>
<dbReference type="Pfam" id="PF08241">
    <property type="entry name" value="Methyltransf_11"/>
    <property type="match status" value="1"/>
</dbReference>